<dbReference type="Gene3D" id="3.30.70.1230">
    <property type="entry name" value="Nucleotide cyclase"/>
    <property type="match status" value="1"/>
</dbReference>
<dbReference type="GO" id="GO:0004016">
    <property type="term" value="F:adenylate cyclase activity"/>
    <property type="evidence" value="ECO:0007669"/>
    <property type="project" value="TreeGrafter"/>
</dbReference>
<organism evidence="4 5">
    <name type="scientific">Thiohalospira halophila DSM 15071</name>
    <dbReference type="NCBI Taxonomy" id="1123397"/>
    <lineage>
        <taxon>Bacteria</taxon>
        <taxon>Pseudomonadati</taxon>
        <taxon>Pseudomonadota</taxon>
        <taxon>Gammaproteobacteria</taxon>
        <taxon>Thiohalospirales</taxon>
        <taxon>Thiohalospiraceae</taxon>
        <taxon>Thiohalospira</taxon>
    </lineage>
</organism>
<name>A0A1I1V1P0_9GAMM</name>
<evidence type="ECO:0000256" key="1">
    <source>
        <dbReference type="ARBA" id="ARBA00022741"/>
    </source>
</evidence>
<dbReference type="EMBL" id="FOMJ01000008">
    <property type="protein sequence ID" value="SFD74993.1"/>
    <property type="molecule type" value="Genomic_DNA"/>
</dbReference>
<dbReference type="InterPro" id="IPR029787">
    <property type="entry name" value="Nucleotide_cyclase"/>
</dbReference>
<dbReference type="SMART" id="SM01043">
    <property type="entry name" value="BTAD"/>
    <property type="match status" value="1"/>
</dbReference>
<dbReference type="SUPFAM" id="SSF52540">
    <property type="entry name" value="P-loop containing nucleoside triphosphate hydrolases"/>
    <property type="match status" value="1"/>
</dbReference>
<feature type="domain" description="Bacterial transcriptional activator" evidence="3">
    <location>
        <begin position="94"/>
        <end position="215"/>
    </location>
</feature>
<dbReference type="GO" id="GO:0005737">
    <property type="term" value="C:cytoplasm"/>
    <property type="evidence" value="ECO:0007669"/>
    <property type="project" value="TreeGrafter"/>
</dbReference>
<keyword evidence="5" id="KW-1185">Reference proteome</keyword>
<dbReference type="PANTHER" id="PTHR16305:SF28">
    <property type="entry name" value="GUANYLATE CYCLASE DOMAIN-CONTAINING PROTEIN"/>
    <property type="match status" value="1"/>
</dbReference>
<reference evidence="4 5" key="1">
    <citation type="submission" date="2016-10" db="EMBL/GenBank/DDBJ databases">
        <authorList>
            <person name="de Groot N.N."/>
        </authorList>
    </citation>
    <scope>NUCLEOTIDE SEQUENCE [LARGE SCALE GENOMIC DNA]</scope>
    <source>
        <strain evidence="4 5">HL3</strain>
    </source>
</reference>
<dbReference type="SUPFAM" id="SSF55073">
    <property type="entry name" value="Nucleotide cyclase"/>
    <property type="match status" value="1"/>
</dbReference>
<dbReference type="STRING" id="1123397.SAMN05660831_02227"/>
<gene>
    <name evidence="4" type="ORF">SAMN05660831_02227</name>
</gene>
<evidence type="ECO:0000313" key="4">
    <source>
        <dbReference type="EMBL" id="SFD74993.1"/>
    </source>
</evidence>
<dbReference type="InterPro" id="IPR005158">
    <property type="entry name" value="BTAD"/>
</dbReference>
<protein>
    <submittedName>
        <fullName evidence="4">AAA ATPase domain-containing protein</fullName>
    </submittedName>
</protein>
<dbReference type="Proteomes" id="UP000198611">
    <property type="component" value="Unassembled WGS sequence"/>
</dbReference>
<dbReference type="OrthoDB" id="9816555at2"/>
<evidence type="ECO:0000256" key="2">
    <source>
        <dbReference type="ARBA" id="ARBA00022840"/>
    </source>
</evidence>
<keyword evidence="1" id="KW-0547">Nucleotide-binding</keyword>
<dbReference type="RefSeq" id="WP_093428848.1">
    <property type="nucleotide sequence ID" value="NZ_FOMJ01000008.1"/>
</dbReference>
<dbReference type="PANTHER" id="PTHR16305">
    <property type="entry name" value="TESTICULAR SOLUBLE ADENYLYL CYCLASE"/>
    <property type="match status" value="1"/>
</dbReference>
<evidence type="ECO:0000313" key="5">
    <source>
        <dbReference type="Proteomes" id="UP000198611"/>
    </source>
</evidence>
<dbReference type="InterPro" id="IPR041664">
    <property type="entry name" value="AAA_16"/>
</dbReference>
<accession>A0A1I1V1P0</accession>
<dbReference type="AlphaFoldDB" id="A0A1I1V1P0"/>
<dbReference type="InterPro" id="IPR027417">
    <property type="entry name" value="P-loop_NTPase"/>
</dbReference>
<evidence type="ECO:0000259" key="3">
    <source>
        <dbReference type="SMART" id="SM01043"/>
    </source>
</evidence>
<sequence length="1182" mass="126344">MSAALEVTLLGPPRLRPAVLGPGHPLALLALLLVDGEVTREGAATLLWPESRQPRSDLRQALHRLRHALPKAGVDPVLADRNRLQLHPEYSLASDVTTFLAAVRAGGEAEPATLRRGVEAYGGPLLDGFKSGPHGSFEEWLEARRTWFREQARLLHLRLAHRELAEGNREAAVRTAAAFISREPDDAVGRRQLDEVLHASDRSDAPGPEAASAGLQQRHLVVVCCDPCPPDTANEEALVAAITRLRQLCRSNLEAREGRVEAGPDGVLYGYFGLPPRASRATTDALTAATTLLAADGEAPPVRVGLHAGRALTAGSGHPDFLGSVVRRARLAAMAAPVGELRLTQAAETALPPGWPSHLTPETDPAGSLFTTTAPALSEARHTPLVGRRRERAQLLAAVRKLRYRRGDACLLRGEAGIGKSRLAAAVRARTAQWIGTATVGSEGPETDRPLEPFLQFVEQLAALHPEQPRTERRRRLEDALAKVEIAEAEGEVVLRLLLEPPRADDELPGEAHRALAALVLARAAVTPLMLVVEDIHVADTSSRRVLVELARHAPDHPLLLIATGRPESVPVAGLHPLDLAPLGAAEVEAIIAGTAPSPLDQASSQALARMSEGIPLFAEELARAGGPDGEGGSPPSLEQLATARLDAAGRAARTARLLALVGREATAGFLAWLDERSMDETTADLQWLEADDLVLRRPRREGVFYRIRHALLEQAFYHSLPPGEAARLHRRLARGVETDYPTEAEARPAWLADHHRRAGQPAAATRRYLDAARQAGRFGAHEAATSAREQARAAIAELPVGSEREALVHELEQLTALQGLVVAGHATTRSALEQLIPVDPEADFDAALARIIGGVHATPWEALLPRTEELVAIARARGETGRLHTARHLLGFIANYTGHLPLALEQFRALVDEGETTSAPETLLQAYNGPPRPVEIAYLALLELGQGRAERSRRLRDEALAAARAHGSSNLLAHALVLMAARARHDLAPEEALVLAEEAIRLSREEGLRTARLIAGACARWARSRLGWPAAVDRMDRALAAEGGNAATFARSTYLVAALGAQGRDGAAIGLARRLCRGPERPHVPTSAHPLVALQLGLSLESCGHPRPARRALHAGLEQARANRNPLQIARCAAALADLQAAAGETATAAITLRAAVAELPPEADAEAITALRQRAGQTAA</sequence>
<proteinExistence type="predicted"/>
<dbReference type="GO" id="GO:0005524">
    <property type="term" value="F:ATP binding"/>
    <property type="evidence" value="ECO:0007669"/>
    <property type="project" value="UniProtKB-KW"/>
</dbReference>
<keyword evidence="2" id="KW-0067">ATP-binding</keyword>
<dbReference type="Pfam" id="PF13191">
    <property type="entry name" value="AAA_16"/>
    <property type="match status" value="1"/>
</dbReference>